<comment type="caution">
    <text evidence="3">The sequence shown here is derived from an EMBL/GenBank/DDBJ whole genome shotgun (WGS) entry which is preliminary data.</text>
</comment>
<evidence type="ECO:0000313" key="4">
    <source>
        <dbReference type="Proteomes" id="UP000294513"/>
    </source>
</evidence>
<dbReference type="InterPro" id="IPR018488">
    <property type="entry name" value="cNMP-bd_CS"/>
</dbReference>
<dbReference type="PANTHER" id="PTHR24567">
    <property type="entry name" value="CRP FAMILY TRANSCRIPTIONAL REGULATORY PROTEIN"/>
    <property type="match status" value="1"/>
</dbReference>
<dbReference type="EMBL" id="SMKU01000206">
    <property type="protein sequence ID" value="TDD76730.1"/>
    <property type="molecule type" value="Genomic_DNA"/>
</dbReference>
<keyword evidence="4" id="KW-1185">Reference proteome</keyword>
<dbReference type="Proteomes" id="UP000294513">
    <property type="component" value="Unassembled WGS sequence"/>
</dbReference>
<dbReference type="CDD" id="cd00038">
    <property type="entry name" value="CAP_ED"/>
    <property type="match status" value="1"/>
</dbReference>
<dbReference type="InterPro" id="IPR050397">
    <property type="entry name" value="Env_Response_Regulators"/>
</dbReference>
<feature type="domain" description="Cyclic nucleotide-binding" evidence="2">
    <location>
        <begin position="92"/>
        <end position="201"/>
    </location>
</feature>
<evidence type="ECO:0000313" key="3">
    <source>
        <dbReference type="EMBL" id="TDD76730.1"/>
    </source>
</evidence>
<sequence length="217" mass="23029">MLLALVTRNRGLVQNIGELREVTDTATAALGALNRKDAPPGTHTASPGKPAFLDGPDDDGPDGKAPLAGPGAGAPSAARRRFWDCLFPTEQEILEALARREEYAAGAVLFRENHRADRVIVIEEGTVKVSVDAGGTDREIALRGPGDLIGERAMLLVRERSATVVALTPVRVLVASAGAFNAFLDEHPRVIAVLERQFYDRLTHDAAAPAGTPSPEV</sequence>
<organism evidence="3 4">
    <name type="scientific">Actinomadura rubrisoli</name>
    <dbReference type="NCBI Taxonomy" id="2530368"/>
    <lineage>
        <taxon>Bacteria</taxon>
        <taxon>Bacillati</taxon>
        <taxon>Actinomycetota</taxon>
        <taxon>Actinomycetes</taxon>
        <taxon>Streptosporangiales</taxon>
        <taxon>Thermomonosporaceae</taxon>
        <taxon>Actinomadura</taxon>
    </lineage>
</organism>
<dbReference type="PANTHER" id="PTHR24567:SF74">
    <property type="entry name" value="HTH-TYPE TRANSCRIPTIONAL REGULATOR ARCR"/>
    <property type="match status" value="1"/>
</dbReference>
<dbReference type="AlphaFoldDB" id="A0A4R5AX33"/>
<dbReference type="Pfam" id="PF00027">
    <property type="entry name" value="cNMP_binding"/>
    <property type="match status" value="1"/>
</dbReference>
<proteinExistence type="predicted"/>
<dbReference type="PROSITE" id="PS00889">
    <property type="entry name" value="CNMP_BINDING_2"/>
    <property type="match status" value="1"/>
</dbReference>
<dbReference type="SUPFAM" id="SSF51206">
    <property type="entry name" value="cAMP-binding domain-like"/>
    <property type="match status" value="1"/>
</dbReference>
<dbReference type="GO" id="GO:0003700">
    <property type="term" value="F:DNA-binding transcription factor activity"/>
    <property type="evidence" value="ECO:0007669"/>
    <property type="project" value="TreeGrafter"/>
</dbReference>
<dbReference type="InterPro" id="IPR014710">
    <property type="entry name" value="RmlC-like_jellyroll"/>
</dbReference>
<gene>
    <name evidence="3" type="ORF">E1298_30275</name>
</gene>
<dbReference type="InterPro" id="IPR018490">
    <property type="entry name" value="cNMP-bd_dom_sf"/>
</dbReference>
<dbReference type="OrthoDB" id="3482507at2"/>
<dbReference type="SMART" id="SM00100">
    <property type="entry name" value="cNMP"/>
    <property type="match status" value="1"/>
</dbReference>
<evidence type="ECO:0000259" key="2">
    <source>
        <dbReference type="PROSITE" id="PS50042"/>
    </source>
</evidence>
<feature type="non-terminal residue" evidence="3">
    <location>
        <position position="217"/>
    </location>
</feature>
<feature type="region of interest" description="Disordered" evidence="1">
    <location>
        <begin position="34"/>
        <end position="75"/>
    </location>
</feature>
<dbReference type="PROSITE" id="PS50042">
    <property type="entry name" value="CNMP_BINDING_3"/>
    <property type="match status" value="1"/>
</dbReference>
<reference evidence="3 4" key="1">
    <citation type="submission" date="2019-03" db="EMBL/GenBank/DDBJ databases">
        <title>Draft genome sequences of novel Actinobacteria.</title>
        <authorList>
            <person name="Sahin N."/>
            <person name="Ay H."/>
            <person name="Saygin H."/>
        </authorList>
    </citation>
    <scope>NUCLEOTIDE SEQUENCE [LARGE SCALE GENOMIC DNA]</scope>
    <source>
        <strain evidence="3 4">H3C3</strain>
    </source>
</reference>
<accession>A0A4R5AX33</accession>
<evidence type="ECO:0000256" key="1">
    <source>
        <dbReference type="SAM" id="MobiDB-lite"/>
    </source>
</evidence>
<protein>
    <submittedName>
        <fullName evidence="3">Cyclic nucleotide-binding domain-containing protein</fullName>
    </submittedName>
</protein>
<dbReference type="Gene3D" id="2.60.120.10">
    <property type="entry name" value="Jelly Rolls"/>
    <property type="match status" value="1"/>
</dbReference>
<feature type="compositionally biased region" description="Low complexity" evidence="1">
    <location>
        <begin position="63"/>
        <end position="75"/>
    </location>
</feature>
<dbReference type="InterPro" id="IPR000595">
    <property type="entry name" value="cNMP-bd_dom"/>
</dbReference>
<name>A0A4R5AX33_9ACTN</name>
<dbReference type="GO" id="GO:0005829">
    <property type="term" value="C:cytosol"/>
    <property type="evidence" value="ECO:0007669"/>
    <property type="project" value="TreeGrafter"/>
</dbReference>